<accession>A0A7L5E023</accession>
<keyword evidence="2" id="KW-1185">Reference proteome</keyword>
<dbReference type="SUPFAM" id="SSF48452">
    <property type="entry name" value="TPR-like"/>
    <property type="match status" value="1"/>
</dbReference>
<dbReference type="KEGG" id="mrob:HH214_12195"/>
<dbReference type="AlphaFoldDB" id="A0A7L5E023"/>
<name>A0A7L5E023_9SPHI</name>
<dbReference type="EMBL" id="CP051682">
    <property type="protein sequence ID" value="QJD96585.1"/>
    <property type="molecule type" value="Genomic_DNA"/>
</dbReference>
<gene>
    <name evidence="1" type="ORF">HH214_12195</name>
</gene>
<dbReference type="InterPro" id="IPR041662">
    <property type="entry name" value="SusD-like_2"/>
</dbReference>
<sequence length="481" mass="51662">MLAIAESSCKKNFLELSTNPNQPSVATPQLILTGALKTSAGIINGTGYTQYGNWMGYLSWSTSYQPNVALEQYTFTTADYNVFTPLYANISNYSALTSSTTEPYFQAIAKIMTVYDYQQLVDNYNNVPYFNAIQATSNLTPTYDSGSAIYDDLLKQLDASISLIQKASSSALNPGTSDVMFQGNMTKWLKFANTLKLRLAIRQSNISSKTSALKTAIAATSSIGYIDATFHAAVNPGYLSVDANGGQQSPFWISYGYTQSGTGQTNNLQYQANSYAVSFYSNDNDPRLTLAYQANASGNIVATPFGATSTTPAGQTGSKFGPGLLKSPTMDAIIMNSSEALFLQAEAVNAGYISGDAATLYKAGITASFTEFGVTNASAAAATYYAQSAIAYPTTGAAAQEKAIIVQKWAALNGYGFLEAYNEYRRTGYPDNIPLSVYPGANAPNQVTRILYPAIEYQTNAANVAAQGNIDRFTSKIFWAK</sequence>
<dbReference type="Proteomes" id="UP000503278">
    <property type="component" value="Chromosome"/>
</dbReference>
<dbReference type="RefSeq" id="WP_169608038.1">
    <property type="nucleotide sequence ID" value="NZ_CP051682.1"/>
</dbReference>
<evidence type="ECO:0000313" key="2">
    <source>
        <dbReference type="Proteomes" id="UP000503278"/>
    </source>
</evidence>
<reference evidence="1 2" key="1">
    <citation type="submission" date="2020-04" db="EMBL/GenBank/DDBJ databases">
        <title>Genome sequencing of novel species.</title>
        <authorList>
            <person name="Heo J."/>
            <person name="Kim S.-J."/>
            <person name="Kim J.-S."/>
            <person name="Hong S.-B."/>
            <person name="Kwon S.-W."/>
        </authorList>
    </citation>
    <scope>NUCLEOTIDE SEQUENCE [LARGE SCALE GENOMIC DNA]</scope>
    <source>
        <strain evidence="1 2">F39-2</strain>
    </source>
</reference>
<dbReference type="InterPro" id="IPR011990">
    <property type="entry name" value="TPR-like_helical_dom_sf"/>
</dbReference>
<evidence type="ECO:0000313" key="1">
    <source>
        <dbReference type="EMBL" id="QJD96585.1"/>
    </source>
</evidence>
<proteinExistence type="predicted"/>
<keyword evidence="1" id="KW-0449">Lipoprotein</keyword>
<dbReference type="Gene3D" id="1.25.40.390">
    <property type="match status" value="1"/>
</dbReference>
<dbReference type="Pfam" id="PF12771">
    <property type="entry name" value="SusD-like_2"/>
    <property type="match status" value="1"/>
</dbReference>
<protein>
    <submittedName>
        <fullName evidence="1">SusD/RagB family nutrient-binding outer membrane lipoprotein</fullName>
    </submittedName>
</protein>
<organism evidence="1 2">
    <name type="scientific">Mucilaginibacter robiniae</name>
    <dbReference type="NCBI Taxonomy" id="2728022"/>
    <lineage>
        <taxon>Bacteria</taxon>
        <taxon>Pseudomonadati</taxon>
        <taxon>Bacteroidota</taxon>
        <taxon>Sphingobacteriia</taxon>
        <taxon>Sphingobacteriales</taxon>
        <taxon>Sphingobacteriaceae</taxon>
        <taxon>Mucilaginibacter</taxon>
    </lineage>
</organism>